<accession>A0A1M5E9Z3</accession>
<evidence type="ECO:0000256" key="2">
    <source>
        <dbReference type="ARBA" id="ARBA00022692"/>
    </source>
</evidence>
<dbReference type="PANTHER" id="PTHR32089">
    <property type="entry name" value="METHYL-ACCEPTING CHEMOTAXIS PROTEIN MCPB"/>
    <property type="match status" value="1"/>
</dbReference>
<dbReference type="EMBL" id="FQVF01000011">
    <property type="protein sequence ID" value="SHF75881.1"/>
    <property type="molecule type" value="Genomic_DNA"/>
</dbReference>
<dbReference type="InterPro" id="IPR003660">
    <property type="entry name" value="HAMP_dom"/>
</dbReference>
<reference evidence="12" key="1">
    <citation type="submission" date="2016-11" db="EMBL/GenBank/DDBJ databases">
        <authorList>
            <person name="Varghese N."/>
            <person name="Submissions S."/>
        </authorList>
    </citation>
    <scope>NUCLEOTIDE SEQUENCE [LARGE SCALE GENOMIC DNA]</scope>
    <source>
        <strain evidence="12">DSM 16579</strain>
    </source>
</reference>
<comment type="subcellular location">
    <subcellularLocation>
        <location evidence="1">Membrane</location>
        <topology evidence="1">Multi-pass membrane protein</topology>
    </subcellularLocation>
</comment>
<dbReference type="STRING" id="1122206.SAMN02745753_02574"/>
<dbReference type="GO" id="GO:0004888">
    <property type="term" value="F:transmembrane signaling receptor activity"/>
    <property type="evidence" value="ECO:0007669"/>
    <property type="project" value="InterPro"/>
</dbReference>
<dbReference type="CDD" id="cd06225">
    <property type="entry name" value="HAMP"/>
    <property type="match status" value="1"/>
</dbReference>
<evidence type="ECO:0000256" key="7">
    <source>
        <dbReference type="PROSITE-ProRule" id="PRU00284"/>
    </source>
</evidence>
<evidence type="ECO:0000313" key="12">
    <source>
        <dbReference type="Proteomes" id="UP000184517"/>
    </source>
</evidence>
<gene>
    <name evidence="11" type="ORF">SAMN02745753_02574</name>
</gene>
<feature type="transmembrane region" description="Helical" evidence="8">
    <location>
        <begin position="189"/>
        <end position="209"/>
    </location>
</feature>
<dbReference type="FunFam" id="1.10.287.950:FF:000001">
    <property type="entry name" value="Methyl-accepting chemotaxis sensory transducer"/>
    <property type="match status" value="1"/>
</dbReference>
<dbReference type="OrthoDB" id="2489132at2"/>
<dbReference type="PROSITE" id="PS50885">
    <property type="entry name" value="HAMP"/>
    <property type="match status" value="1"/>
</dbReference>
<proteinExistence type="inferred from homology"/>
<dbReference type="GO" id="GO:0006935">
    <property type="term" value="P:chemotaxis"/>
    <property type="evidence" value="ECO:0007669"/>
    <property type="project" value="InterPro"/>
</dbReference>
<evidence type="ECO:0000256" key="5">
    <source>
        <dbReference type="ARBA" id="ARBA00023224"/>
    </source>
</evidence>
<keyword evidence="3 8" id="KW-1133">Transmembrane helix</keyword>
<dbReference type="GO" id="GO:0007165">
    <property type="term" value="P:signal transduction"/>
    <property type="evidence" value="ECO:0007669"/>
    <property type="project" value="UniProtKB-KW"/>
</dbReference>
<evidence type="ECO:0000256" key="8">
    <source>
        <dbReference type="SAM" id="Phobius"/>
    </source>
</evidence>
<dbReference type="InterPro" id="IPR004090">
    <property type="entry name" value="Chemotax_Me-accpt_rcpt"/>
</dbReference>
<evidence type="ECO:0000256" key="3">
    <source>
        <dbReference type="ARBA" id="ARBA00022989"/>
    </source>
</evidence>
<dbReference type="PRINTS" id="PR00260">
    <property type="entry name" value="CHEMTRNSDUCR"/>
</dbReference>
<evidence type="ECO:0000313" key="11">
    <source>
        <dbReference type="EMBL" id="SHF75881.1"/>
    </source>
</evidence>
<dbReference type="Pfam" id="PF00015">
    <property type="entry name" value="MCPsignal"/>
    <property type="match status" value="1"/>
</dbReference>
<dbReference type="GO" id="GO:0016020">
    <property type="term" value="C:membrane"/>
    <property type="evidence" value="ECO:0007669"/>
    <property type="project" value="UniProtKB-SubCell"/>
</dbReference>
<evidence type="ECO:0000259" key="9">
    <source>
        <dbReference type="PROSITE" id="PS50111"/>
    </source>
</evidence>
<dbReference type="Gene3D" id="6.10.340.10">
    <property type="match status" value="1"/>
</dbReference>
<evidence type="ECO:0000256" key="1">
    <source>
        <dbReference type="ARBA" id="ARBA00004141"/>
    </source>
</evidence>
<dbReference type="Pfam" id="PF00672">
    <property type="entry name" value="HAMP"/>
    <property type="match status" value="1"/>
</dbReference>
<keyword evidence="2 8" id="KW-0812">Transmembrane</keyword>
<feature type="domain" description="HAMP" evidence="10">
    <location>
        <begin position="211"/>
        <end position="263"/>
    </location>
</feature>
<dbReference type="RefSeq" id="WP_072840095.1">
    <property type="nucleotide sequence ID" value="NZ_FQVF01000011.1"/>
</dbReference>
<dbReference type="SMART" id="SM00283">
    <property type="entry name" value="MA"/>
    <property type="match status" value="1"/>
</dbReference>
<dbReference type="PROSITE" id="PS50111">
    <property type="entry name" value="CHEMOTAXIS_TRANSDUC_2"/>
    <property type="match status" value="1"/>
</dbReference>
<dbReference type="SUPFAM" id="SSF58104">
    <property type="entry name" value="Methyl-accepting chemotaxis protein (MCP) signaling domain"/>
    <property type="match status" value="1"/>
</dbReference>
<feature type="domain" description="Methyl-accepting transducer" evidence="9">
    <location>
        <begin position="268"/>
        <end position="504"/>
    </location>
</feature>
<evidence type="ECO:0000256" key="6">
    <source>
        <dbReference type="ARBA" id="ARBA00029447"/>
    </source>
</evidence>
<sequence length="537" mass="58693">MNNLSVKAKFITLILSIIIIFLVALSLIKAKSTELATRFDRFYEENHNVSLNLERVKEAQVNIVLNVRGLQIAYLLSLDQQIPGYLEAISKSYNTTPSLINELNKGLSDKSDESRKLQTLLNNFQSKTKAFVSAMENSTDNKAPFPVFSAFIGSYNDLMTYFALLTDKTNAEVIEAKKQTESLVAEIEIGFWISIVIALIISITLSYLISNNIVRGILAVRNAAQNMAQGHLNKPVQVSGSDEIAELGNAINTSAQNLRSVIAGVLSSVNKVNENSQEVLKVNQEVSEYSVHIMDNTTQVVVALDQMSANNRTIADNTQQSADAANNIRTVAQNSLTTANGTLDAINQLVGSLKETGTVVTQLRQETTNIETILDVIRSIAEQTNLLALNAAIEAARAGEQGRGFAVVADEVRTLAQRSQDSVNEIETLLAQLSTASGQAVNRMEVSLKLVESSKDQVEKTNELTGNILAGIERVSEQAQHIAKSIEEQTQVSEDITKKMHSVQSLTKQSAEMAKRSGLNMAQSSVDVQQQLSFFKL</sequence>
<dbReference type="PANTHER" id="PTHR32089:SF119">
    <property type="entry name" value="METHYL-ACCEPTING CHEMOTAXIS PROTEIN CTPL"/>
    <property type="match status" value="1"/>
</dbReference>
<evidence type="ECO:0000256" key="4">
    <source>
        <dbReference type="ARBA" id="ARBA00023136"/>
    </source>
</evidence>
<evidence type="ECO:0000259" key="10">
    <source>
        <dbReference type="PROSITE" id="PS50885"/>
    </source>
</evidence>
<keyword evidence="5 7" id="KW-0807">Transducer</keyword>
<dbReference type="AlphaFoldDB" id="A0A1M5E9Z3"/>
<name>A0A1M5E9Z3_9GAMM</name>
<dbReference type="Proteomes" id="UP000184517">
    <property type="component" value="Unassembled WGS sequence"/>
</dbReference>
<dbReference type="SMART" id="SM00304">
    <property type="entry name" value="HAMP"/>
    <property type="match status" value="1"/>
</dbReference>
<organism evidence="11 12">
    <name type="scientific">Marinomonas polaris DSM 16579</name>
    <dbReference type="NCBI Taxonomy" id="1122206"/>
    <lineage>
        <taxon>Bacteria</taxon>
        <taxon>Pseudomonadati</taxon>
        <taxon>Pseudomonadota</taxon>
        <taxon>Gammaproteobacteria</taxon>
        <taxon>Oceanospirillales</taxon>
        <taxon>Oceanospirillaceae</taxon>
        <taxon>Marinomonas</taxon>
    </lineage>
</organism>
<keyword evidence="12" id="KW-1185">Reference proteome</keyword>
<dbReference type="CDD" id="cd11386">
    <property type="entry name" value="MCP_signal"/>
    <property type="match status" value="1"/>
</dbReference>
<dbReference type="InterPro" id="IPR004089">
    <property type="entry name" value="MCPsignal_dom"/>
</dbReference>
<dbReference type="Gene3D" id="1.10.287.950">
    <property type="entry name" value="Methyl-accepting chemotaxis protein"/>
    <property type="match status" value="1"/>
</dbReference>
<comment type="similarity">
    <text evidence="6">Belongs to the methyl-accepting chemotaxis (MCP) protein family.</text>
</comment>
<protein>
    <submittedName>
        <fullName evidence="11">Methyl-accepting chemotaxis protein</fullName>
    </submittedName>
</protein>
<keyword evidence="4 8" id="KW-0472">Membrane</keyword>